<reference evidence="3 4" key="1">
    <citation type="journal article" date="2014" name="Genome Biol. Evol.">
        <title>Comparative genomics and transcriptomics analyses reveal divergent lifestyle features of nematode endoparasitic fungus Hirsutella minnesotensis.</title>
        <authorList>
            <person name="Lai Y."/>
            <person name="Liu K."/>
            <person name="Zhang X."/>
            <person name="Zhang X."/>
            <person name="Li K."/>
            <person name="Wang N."/>
            <person name="Shu C."/>
            <person name="Wu Y."/>
            <person name="Wang C."/>
            <person name="Bushley K.E."/>
            <person name="Xiang M."/>
            <person name="Liu X."/>
        </authorList>
    </citation>
    <scope>NUCLEOTIDE SEQUENCE [LARGE SCALE GENOMIC DNA]</scope>
    <source>
        <strain evidence="3 4">3608</strain>
    </source>
</reference>
<name>A0A0F7ZJS2_9HYPO</name>
<proteinExistence type="predicted"/>
<protein>
    <recommendedName>
        <fullName evidence="2">Retrotransposon gag domain-containing protein</fullName>
    </recommendedName>
</protein>
<dbReference type="InterPro" id="IPR005162">
    <property type="entry name" value="Retrotrans_gag_dom"/>
</dbReference>
<accession>A0A0F7ZJS2</accession>
<gene>
    <name evidence="3" type="ORF">HIM_10690</name>
</gene>
<keyword evidence="4" id="KW-1185">Reference proteome</keyword>
<feature type="compositionally biased region" description="Low complexity" evidence="1">
    <location>
        <begin position="277"/>
        <end position="288"/>
    </location>
</feature>
<feature type="compositionally biased region" description="Polar residues" evidence="1">
    <location>
        <begin position="303"/>
        <end position="312"/>
    </location>
</feature>
<organism evidence="3 4">
    <name type="scientific">Hirsutella minnesotensis 3608</name>
    <dbReference type="NCBI Taxonomy" id="1043627"/>
    <lineage>
        <taxon>Eukaryota</taxon>
        <taxon>Fungi</taxon>
        <taxon>Dikarya</taxon>
        <taxon>Ascomycota</taxon>
        <taxon>Pezizomycotina</taxon>
        <taxon>Sordariomycetes</taxon>
        <taxon>Hypocreomycetidae</taxon>
        <taxon>Hypocreales</taxon>
        <taxon>Ophiocordycipitaceae</taxon>
        <taxon>Hirsutella</taxon>
    </lineage>
</organism>
<evidence type="ECO:0000256" key="1">
    <source>
        <dbReference type="SAM" id="MobiDB-lite"/>
    </source>
</evidence>
<evidence type="ECO:0000313" key="4">
    <source>
        <dbReference type="Proteomes" id="UP000054481"/>
    </source>
</evidence>
<dbReference type="AlphaFoldDB" id="A0A0F7ZJS2"/>
<feature type="region of interest" description="Disordered" evidence="1">
    <location>
        <begin position="256"/>
        <end position="313"/>
    </location>
</feature>
<feature type="domain" description="Retrotransposon gag" evidence="2">
    <location>
        <begin position="124"/>
        <end position="219"/>
    </location>
</feature>
<evidence type="ECO:0000259" key="2">
    <source>
        <dbReference type="Pfam" id="PF03732"/>
    </source>
</evidence>
<dbReference type="Pfam" id="PF03732">
    <property type="entry name" value="Retrotrans_gag"/>
    <property type="match status" value="1"/>
</dbReference>
<dbReference type="EMBL" id="KQ030667">
    <property type="protein sequence ID" value="KJZ69905.1"/>
    <property type="molecule type" value="Genomic_DNA"/>
</dbReference>
<feature type="region of interest" description="Disordered" evidence="1">
    <location>
        <begin position="381"/>
        <end position="414"/>
    </location>
</feature>
<sequence length="414" mass="47237">MAEDNNNMQPDVLSALVAEIRSLREENSRRNTQFEERFIALELQQARSSELLEPTPSVTPAIPIEDAHVVATHSPHPTKRPKLRDIPKFSGDKAQWRSWKLETEGKLRVDKEALGDAEGHFMYIFMSLEGKAKDNVTTFVEMQTEKRTFNVVELLNRLELLYGERDRKQRATRNLHSIKQGENEPFTSFYPRFEREIANANAEYWPDDSKISYLQEALNDKMKAALIGSDPSAISSYVGLAKRCDSLSSQMELLGQWKRPRGNTKSSDNYDNHQNHGGQAAQKQSGQKTEVRREDMMEWEPTPQASAKVNSARTRRDRNIYGYQSKRPEDQVLLGKRAKWVDQAEMDARYREGRCLRCGRDNCRIERCPLAAPIRPANATRRTQVNAVAPSRPAVTKAEIAEDDASSHSDEDSD</sequence>
<dbReference type="Proteomes" id="UP000054481">
    <property type="component" value="Unassembled WGS sequence"/>
</dbReference>
<evidence type="ECO:0000313" key="3">
    <source>
        <dbReference type="EMBL" id="KJZ69905.1"/>
    </source>
</evidence>
<feature type="compositionally biased region" description="Basic and acidic residues" evidence="1">
    <location>
        <begin position="405"/>
        <end position="414"/>
    </location>
</feature>
<dbReference type="OrthoDB" id="5152741at2759"/>